<dbReference type="PANTHER" id="PTHR45527:SF16">
    <property type="entry name" value="NONRIBOSOMAL PEPTIDE SYNTHASE ATNA-RELATED"/>
    <property type="match status" value="1"/>
</dbReference>
<dbReference type="GO" id="GO:0031177">
    <property type="term" value="F:phosphopantetheine binding"/>
    <property type="evidence" value="ECO:0007669"/>
    <property type="project" value="TreeGrafter"/>
</dbReference>
<gene>
    <name evidence="5" type="ORF">CH35J_011151</name>
</gene>
<dbReference type="InterPro" id="IPR042099">
    <property type="entry name" value="ANL_N_sf"/>
</dbReference>
<dbReference type="Pfam" id="PF00501">
    <property type="entry name" value="AMP-binding"/>
    <property type="match status" value="1"/>
</dbReference>
<sequence length="914" mass="100244">MKAGNAYVGLSAETPLSFLQECSCIADVPLIITSPQQKHLAEKIGRPVLVLDQDLLGTLGSPANIADFTSPAIPSDLAYLVFTSGSTGVPKAVMTEHRAYVTDALAQQQSALLDAASRVLHFASYNFDATNFDILSTLIAGGTICVPSEFDRINRLAGAINDLGANFLGVTATLAQTLDPDDVPLLKVVILCGEANSTELVHKWTRPGAGPRDVINGYGPSEASCAFSYNVYTRQSPRANNVGRALEGACWGWVVNPDNHSQLLPVGAKGELLIQGPTLSRGYLNEPEKTAKVFIESPAWLPAKTAPQLRRLYKTGDLVRQLPDQSYEVYGRIDTQVKLNGQRIELGEIEHKISQVLGDNFIIAVEALSLPLHEQEDSKVLVAFYASIIGSHQKDISMPHLIDRGESAAIDIQGAKTKLAGLLKAIAIPQAFIPLSFMPVTIQGKLDRRFLQALGKHLDRTTMAAFSGAVPSEGGDPIRTESERAVQTLFSQSLHLDSESIFRDSDFFALGGDSIKAIKMVSLARKLGFNFVVPAPFDEETVRQMCGHLTERHATLRTSFMAHRRTLYQVASKSFQPPIRTHLHLRSIAETTDSLMEDDLQCRVVDMTQPQTAFELLSHNDATRIERLIIRISAAQYDGHSVAILGREMNFFIDNFKHDNIKLRELKGSYAAYLHHARTMELEQGVEYWRSLLAGAEMPEITKRKSSSGNTPSNLDFVDGVLVSMIETRLLDLATTNSGAASTGSLAGSTRATIVKTAWALTLAELTGRDDVVFASTGWGRNNAVEFAQDVMGSCTSHIPTRAELKTCAGGSNRRLTYGELVEQLQAQHIASMRFENIGATAIVEKCTPWNRWTRFSSLLIFQGWTSRRRNEVAAMVKPTKSTLRLRSKSPRSWTLVTARMSYCMWSLSATKHG</sequence>
<comment type="caution">
    <text evidence="5">The sequence shown here is derived from an EMBL/GenBank/DDBJ whole genome shotgun (WGS) entry which is preliminary data.</text>
</comment>
<dbReference type="Gene3D" id="3.30.300.30">
    <property type="match status" value="1"/>
</dbReference>
<dbReference type="PROSITE" id="PS00012">
    <property type="entry name" value="PHOSPHOPANTETHEINE"/>
    <property type="match status" value="1"/>
</dbReference>
<accession>A0A4T0VG12</accession>
<dbReference type="InterPro" id="IPR036736">
    <property type="entry name" value="ACP-like_sf"/>
</dbReference>
<dbReference type="Gene3D" id="3.40.50.12780">
    <property type="entry name" value="N-terminal domain of ligase-like"/>
    <property type="match status" value="1"/>
</dbReference>
<feature type="domain" description="Carrier" evidence="4">
    <location>
        <begin position="477"/>
        <end position="553"/>
    </location>
</feature>
<dbReference type="OrthoDB" id="416786at2759"/>
<keyword evidence="3" id="KW-0436">Ligase</keyword>
<protein>
    <submittedName>
        <fullName evidence="5">Nonribosomal peptide synthetase 8</fullName>
    </submittedName>
</protein>
<name>A0A4T0VG12_9PEZI</name>
<dbReference type="SUPFAM" id="SSF52777">
    <property type="entry name" value="CoA-dependent acyltransferases"/>
    <property type="match status" value="2"/>
</dbReference>
<dbReference type="GO" id="GO:0044550">
    <property type="term" value="P:secondary metabolite biosynthetic process"/>
    <property type="evidence" value="ECO:0007669"/>
    <property type="project" value="TreeGrafter"/>
</dbReference>
<dbReference type="InterPro" id="IPR009081">
    <property type="entry name" value="PP-bd_ACP"/>
</dbReference>
<dbReference type="InterPro" id="IPR045851">
    <property type="entry name" value="AMP-bd_C_sf"/>
</dbReference>
<keyword evidence="1" id="KW-0596">Phosphopantetheine</keyword>
<dbReference type="Proteomes" id="UP000305883">
    <property type="component" value="Unassembled WGS sequence"/>
</dbReference>
<dbReference type="InterPro" id="IPR001242">
    <property type="entry name" value="Condensation_dom"/>
</dbReference>
<dbReference type="PROSITE" id="PS50075">
    <property type="entry name" value="CARRIER"/>
    <property type="match status" value="1"/>
</dbReference>
<evidence type="ECO:0000313" key="6">
    <source>
        <dbReference type="Proteomes" id="UP000305883"/>
    </source>
</evidence>
<dbReference type="EMBL" id="MWPZ01000010">
    <property type="protein sequence ID" value="TIC91038.1"/>
    <property type="molecule type" value="Genomic_DNA"/>
</dbReference>
<dbReference type="Pfam" id="PF00668">
    <property type="entry name" value="Condensation"/>
    <property type="match status" value="1"/>
</dbReference>
<evidence type="ECO:0000256" key="3">
    <source>
        <dbReference type="ARBA" id="ARBA00022598"/>
    </source>
</evidence>
<dbReference type="InterPro" id="IPR000873">
    <property type="entry name" value="AMP-dep_synth/lig_dom"/>
</dbReference>
<dbReference type="AlphaFoldDB" id="A0A4T0VG12"/>
<dbReference type="GO" id="GO:0005737">
    <property type="term" value="C:cytoplasm"/>
    <property type="evidence" value="ECO:0007669"/>
    <property type="project" value="TreeGrafter"/>
</dbReference>
<dbReference type="Gene3D" id="3.30.559.30">
    <property type="entry name" value="Nonribosomal peptide synthetase, condensation domain"/>
    <property type="match status" value="1"/>
</dbReference>
<dbReference type="PANTHER" id="PTHR45527">
    <property type="entry name" value="NONRIBOSOMAL PEPTIDE SYNTHETASE"/>
    <property type="match status" value="1"/>
</dbReference>
<dbReference type="GO" id="GO:0016874">
    <property type="term" value="F:ligase activity"/>
    <property type="evidence" value="ECO:0007669"/>
    <property type="project" value="UniProtKB-KW"/>
</dbReference>
<organism evidence="5 6">
    <name type="scientific">Colletotrichum higginsianum</name>
    <dbReference type="NCBI Taxonomy" id="80884"/>
    <lineage>
        <taxon>Eukaryota</taxon>
        <taxon>Fungi</taxon>
        <taxon>Dikarya</taxon>
        <taxon>Ascomycota</taxon>
        <taxon>Pezizomycotina</taxon>
        <taxon>Sordariomycetes</taxon>
        <taxon>Hypocreomycetidae</taxon>
        <taxon>Glomerellales</taxon>
        <taxon>Glomerellaceae</taxon>
        <taxon>Colletotrichum</taxon>
        <taxon>Colletotrichum destructivum species complex</taxon>
    </lineage>
</organism>
<evidence type="ECO:0000313" key="5">
    <source>
        <dbReference type="EMBL" id="TIC91038.1"/>
    </source>
</evidence>
<dbReference type="InterPro" id="IPR006162">
    <property type="entry name" value="Ppantetheine_attach_site"/>
</dbReference>
<dbReference type="Gene3D" id="1.10.1200.10">
    <property type="entry name" value="ACP-like"/>
    <property type="match status" value="1"/>
</dbReference>
<dbReference type="SUPFAM" id="SSF56801">
    <property type="entry name" value="Acetyl-CoA synthetase-like"/>
    <property type="match status" value="1"/>
</dbReference>
<evidence type="ECO:0000256" key="1">
    <source>
        <dbReference type="ARBA" id="ARBA00022450"/>
    </source>
</evidence>
<dbReference type="PROSITE" id="PS00455">
    <property type="entry name" value="AMP_BINDING"/>
    <property type="match status" value="1"/>
</dbReference>
<proteinExistence type="predicted"/>
<dbReference type="CDD" id="cd05918">
    <property type="entry name" value="A_NRPS_SidN3_like"/>
    <property type="match status" value="1"/>
</dbReference>
<keyword evidence="2" id="KW-0597">Phosphoprotein</keyword>
<dbReference type="SUPFAM" id="SSF47336">
    <property type="entry name" value="ACP-like"/>
    <property type="match status" value="1"/>
</dbReference>
<evidence type="ECO:0000256" key="2">
    <source>
        <dbReference type="ARBA" id="ARBA00022553"/>
    </source>
</evidence>
<dbReference type="InterPro" id="IPR020845">
    <property type="entry name" value="AMP-binding_CS"/>
</dbReference>
<dbReference type="GO" id="GO:0043041">
    <property type="term" value="P:amino acid activation for nonribosomal peptide biosynthetic process"/>
    <property type="evidence" value="ECO:0007669"/>
    <property type="project" value="TreeGrafter"/>
</dbReference>
<reference evidence="5 6" key="1">
    <citation type="journal article" date="2019" name="Genome Biol. Evol.">
        <title>Genomic Plasticity Mediated by Transposable Elements in the Plant Pathogenic Fungus Colletotrichum higginsianum.</title>
        <authorList>
            <person name="Tsushima A."/>
            <person name="Gan P."/>
            <person name="Kumakura N."/>
            <person name="Narusaka M."/>
            <person name="Takano Y."/>
            <person name="Narusaka Y."/>
            <person name="Shirasu K."/>
        </authorList>
    </citation>
    <scope>NUCLEOTIDE SEQUENCE [LARGE SCALE GENOMIC DNA]</scope>
    <source>
        <strain evidence="5 6">MAFF305635-RFP</strain>
    </source>
</reference>
<evidence type="ECO:0000259" key="4">
    <source>
        <dbReference type="PROSITE" id="PS50075"/>
    </source>
</evidence>